<sequence length="88" mass="9318">MASPVEGDGSVLAEEKEDGAVQGGGSWWLRVDGVSVGDGVAVCGCEKGEREGKNAVARVGLARVDGGVCGAWRSEGWLRCEWARWQLR</sequence>
<proteinExistence type="predicted"/>
<dbReference type="Proteomes" id="UP001341840">
    <property type="component" value="Unassembled WGS sequence"/>
</dbReference>
<gene>
    <name evidence="1" type="ORF">PIB30_080477</name>
</gene>
<comment type="caution">
    <text evidence="1">The sequence shown here is derived from an EMBL/GenBank/DDBJ whole genome shotgun (WGS) entry which is preliminary data.</text>
</comment>
<organism evidence="1 2">
    <name type="scientific">Stylosanthes scabra</name>
    <dbReference type="NCBI Taxonomy" id="79078"/>
    <lineage>
        <taxon>Eukaryota</taxon>
        <taxon>Viridiplantae</taxon>
        <taxon>Streptophyta</taxon>
        <taxon>Embryophyta</taxon>
        <taxon>Tracheophyta</taxon>
        <taxon>Spermatophyta</taxon>
        <taxon>Magnoliopsida</taxon>
        <taxon>eudicotyledons</taxon>
        <taxon>Gunneridae</taxon>
        <taxon>Pentapetalae</taxon>
        <taxon>rosids</taxon>
        <taxon>fabids</taxon>
        <taxon>Fabales</taxon>
        <taxon>Fabaceae</taxon>
        <taxon>Papilionoideae</taxon>
        <taxon>50 kb inversion clade</taxon>
        <taxon>dalbergioids sensu lato</taxon>
        <taxon>Dalbergieae</taxon>
        <taxon>Pterocarpus clade</taxon>
        <taxon>Stylosanthes</taxon>
    </lineage>
</organism>
<protein>
    <submittedName>
        <fullName evidence="1">Uncharacterized protein</fullName>
    </submittedName>
</protein>
<evidence type="ECO:0000313" key="2">
    <source>
        <dbReference type="Proteomes" id="UP001341840"/>
    </source>
</evidence>
<evidence type="ECO:0000313" key="1">
    <source>
        <dbReference type="EMBL" id="MED6224099.1"/>
    </source>
</evidence>
<keyword evidence="2" id="KW-1185">Reference proteome</keyword>
<name>A0ABU6ZQ54_9FABA</name>
<accession>A0ABU6ZQ54</accession>
<reference evidence="1 2" key="1">
    <citation type="journal article" date="2023" name="Plants (Basel)">
        <title>Bridging the Gap: Combining Genomics and Transcriptomics Approaches to Understand Stylosanthes scabra, an Orphan Legume from the Brazilian Caatinga.</title>
        <authorList>
            <person name="Ferreira-Neto J.R.C."/>
            <person name="da Silva M.D."/>
            <person name="Binneck E."/>
            <person name="de Melo N.F."/>
            <person name="da Silva R.H."/>
            <person name="de Melo A.L.T.M."/>
            <person name="Pandolfi V."/>
            <person name="Bustamante F.O."/>
            <person name="Brasileiro-Vidal A.C."/>
            <person name="Benko-Iseppon A.M."/>
        </authorList>
    </citation>
    <scope>NUCLEOTIDE SEQUENCE [LARGE SCALE GENOMIC DNA]</scope>
    <source>
        <tissue evidence="1">Leaves</tissue>
    </source>
</reference>
<dbReference type="EMBL" id="JASCZI010273033">
    <property type="protein sequence ID" value="MED6224099.1"/>
    <property type="molecule type" value="Genomic_DNA"/>
</dbReference>